<dbReference type="Pfam" id="PF00190">
    <property type="entry name" value="Cupin_1"/>
    <property type="match status" value="2"/>
</dbReference>
<evidence type="ECO:0000313" key="3">
    <source>
        <dbReference type="Proteomes" id="UP001583177"/>
    </source>
</evidence>
<dbReference type="EMBL" id="JAWRVE010000075">
    <property type="protein sequence ID" value="KAL1863009.1"/>
    <property type="molecule type" value="Genomic_DNA"/>
</dbReference>
<dbReference type="Gene3D" id="2.60.120.10">
    <property type="entry name" value="Jelly Rolls"/>
    <property type="match status" value="2"/>
</dbReference>
<evidence type="ECO:0000259" key="1">
    <source>
        <dbReference type="SMART" id="SM00835"/>
    </source>
</evidence>
<dbReference type="InterPro" id="IPR006045">
    <property type="entry name" value="Cupin_1"/>
</dbReference>
<proteinExistence type="predicted"/>
<comment type="caution">
    <text evidence="2">The sequence shown here is derived from an EMBL/GenBank/DDBJ whole genome shotgun (WGS) entry which is preliminary data.</text>
</comment>
<name>A0ABR3WJD7_9PEZI</name>
<feature type="domain" description="Cupin type-1" evidence="1">
    <location>
        <begin position="90"/>
        <end position="232"/>
    </location>
</feature>
<dbReference type="SMART" id="SM00835">
    <property type="entry name" value="Cupin_1"/>
    <property type="match status" value="2"/>
</dbReference>
<reference evidence="2 3" key="1">
    <citation type="journal article" date="2024" name="IMA Fungus">
        <title>IMA Genome - F19 : A genome assembly and annotation guide to empower mycologists, including annotated draft genome sequences of Ceratocystis pirilliformis, Diaporthe australafricana, Fusarium ophioides, Paecilomyces lecythidis, and Sporothrix stenoceras.</title>
        <authorList>
            <person name="Aylward J."/>
            <person name="Wilson A.M."/>
            <person name="Visagie C.M."/>
            <person name="Spraker J."/>
            <person name="Barnes I."/>
            <person name="Buitendag C."/>
            <person name="Ceriani C."/>
            <person name="Del Mar Angel L."/>
            <person name="du Plessis D."/>
            <person name="Fuchs T."/>
            <person name="Gasser K."/>
            <person name="Kramer D."/>
            <person name="Li W."/>
            <person name="Munsamy K."/>
            <person name="Piso A."/>
            <person name="Price J.L."/>
            <person name="Sonnekus B."/>
            <person name="Thomas C."/>
            <person name="van der Nest A."/>
            <person name="van Dijk A."/>
            <person name="van Heerden A."/>
            <person name="van Vuuren N."/>
            <person name="Yilmaz N."/>
            <person name="Duong T.A."/>
            <person name="van der Merwe N.A."/>
            <person name="Wingfield M.J."/>
            <person name="Wingfield B.D."/>
        </authorList>
    </citation>
    <scope>NUCLEOTIDE SEQUENCE [LARGE SCALE GENOMIC DNA]</scope>
    <source>
        <strain evidence="2 3">CMW 18300</strain>
    </source>
</reference>
<organism evidence="2 3">
    <name type="scientific">Diaporthe australafricana</name>
    <dbReference type="NCBI Taxonomy" id="127596"/>
    <lineage>
        <taxon>Eukaryota</taxon>
        <taxon>Fungi</taxon>
        <taxon>Dikarya</taxon>
        <taxon>Ascomycota</taxon>
        <taxon>Pezizomycotina</taxon>
        <taxon>Sordariomycetes</taxon>
        <taxon>Sordariomycetidae</taxon>
        <taxon>Diaporthales</taxon>
        <taxon>Diaporthaceae</taxon>
        <taxon>Diaporthe</taxon>
    </lineage>
</organism>
<dbReference type="InterPro" id="IPR011051">
    <property type="entry name" value="RmlC_Cupin_sf"/>
</dbReference>
<dbReference type="PANTHER" id="PTHR31238">
    <property type="entry name" value="GERMIN-LIKE PROTEIN SUBFAMILY 3 MEMBER 3"/>
    <property type="match status" value="1"/>
</dbReference>
<gene>
    <name evidence="2" type="ORF">Daus18300_008165</name>
</gene>
<dbReference type="SUPFAM" id="SSF51182">
    <property type="entry name" value="RmlC-like cupins"/>
    <property type="match status" value="1"/>
</dbReference>
<accession>A0ABR3WJD7</accession>
<dbReference type="Proteomes" id="UP001583177">
    <property type="component" value="Unassembled WGS sequence"/>
</dbReference>
<feature type="domain" description="Cupin type-1" evidence="1">
    <location>
        <begin position="277"/>
        <end position="415"/>
    </location>
</feature>
<sequence length="435" mass="46877">MRYRRLWPWIELVFWSQLETGQPLPLYYSDGTTRISKRDRPQFDTGQPIDGAGKGGPILGGTNHQLDLQNPSNLGQQPTDNGLVPNLKWSFSQSKTRISPGGWARRQTITDLPASHTISAAQQHLSQGAIREPHWHSTAEWGFVYNGSVLVSAVDQDGGYQAETLGFGDIWYFPRGVAHTVQGMGEQNEFLLVFDGPDTDAAGSTFNLDDWVAHTPRDVLAKNFGADAAVFDGVPRPSPGVLNGSVGDDAGRAVTAGPGEQPAAGAESFVFRTLQQPPIQAPGGGGSLYKIDSTNFPRSTTIAAALVTLAPGAMREMHWHPDAEEWLYFHQGTGRATVFTGDANARTFDFAAGDTAVFPAGSGHYVENMSADSGLTYLEVFRAGRVTDISVAQWLALTPPEMAAQALNVDVNIIKRLRKEKQVLLPAGGLPPSSP</sequence>
<protein>
    <recommendedName>
        <fullName evidence="1">Cupin type-1 domain-containing protein</fullName>
    </recommendedName>
</protein>
<keyword evidence="3" id="KW-1185">Reference proteome</keyword>
<dbReference type="InterPro" id="IPR017774">
    <property type="entry name" value="Bicupin_oxalate_deCO2ase/Oxase"/>
</dbReference>
<dbReference type="InterPro" id="IPR014710">
    <property type="entry name" value="RmlC-like_jellyroll"/>
</dbReference>
<dbReference type="CDD" id="cd20305">
    <property type="entry name" value="cupin_OxDC_C"/>
    <property type="match status" value="1"/>
</dbReference>
<evidence type="ECO:0000313" key="2">
    <source>
        <dbReference type="EMBL" id="KAL1863009.1"/>
    </source>
</evidence>
<dbReference type="NCBIfam" id="TIGR03404">
    <property type="entry name" value="bicupin_oxalic"/>
    <property type="match status" value="1"/>
</dbReference>